<dbReference type="Proteomes" id="UP001060215">
    <property type="component" value="Chromosome 15"/>
</dbReference>
<comment type="caution">
    <text evidence="1">The sequence shown here is derived from an EMBL/GenBank/DDBJ whole genome shotgun (WGS) entry which is preliminary data.</text>
</comment>
<evidence type="ECO:0000313" key="1">
    <source>
        <dbReference type="EMBL" id="KAI7984941.1"/>
    </source>
</evidence>
<keyword evidence="2" id="KW-1185">Reference proteome</keyword>
<evidence type="ECO:0000313" key="2">
    <source>
        <dbReference type="Proteomes" id="UP001060215"/>
    </source>
</evidence>
<name>A0ACC0F8E5_9ERIC</name>
<protein>
    <submittedName>
        <fullName evidence="1">Uncharacterized protein</fullName>
    </submittedName>
</protein>
<reference evidence="1 2" key="1">
    <citation type="journal article" date="2022" name="Plant J.">
        <title>Chromosome-level genome of Camellia lanceoleosa provides a valuable resource for understanding genome evolution and self-incompatibility.</title>
        <authorList>
            <person name="Gong W."/>
            <person name="Xiao S."/>
            <person name="Wang L."/>
            <person name="Liao Z."/>
            <person name="Chang Y."/>
            <person name="Mo W."/>
            <person name="Hu G."/>
            <person name="Li W."/>
            <person name="Zhao G."/>
            <person name="Zhu H."/>
            <person name="Hu X."/>
            <person name="Ji K."/>
            <person name="Xiang X."/>
            <person name="Song Q."/>
            <person name="Yuan D."/>
            <person name="Jin S."/>
            <person name="Zhang L."/>
        </authorList>
    </citation>
    <scope>NUCLEOTIDE SEQUENCE [LARGE SCALE GENOMIC DNA]</scope>
    <source>
        <strain evidence="1">SQ_2022a</strain>
    </source>
</reference>
<gene>
    <name evidence="1" type="ORF">LOK49_LG14G01580</name>
</gene>
<organism evidence="1 2">
    <name type="scientific">Camellia lanceoleosa</name>
    <dbReference type="NCBI Taxonomy" id="1840588"/>
    <lineage>
        <taxon>Eukaryota</taxon>
        <taxon>Viridiplantae</taxon>
        <taxon>Streptophyta</taxon>
        <taxon>Embryophyta</taxon>
        <taxon>Tracheophyta</taxon>
        <taxon>Spermatophyta</taxon>
        <taxon>Magnoliopsida</taxon>
        <taxon>eudicotyledons</taxon>
        <taxon>Gunneridae</taxon>
        <taxon>Pentapetalae</taxon>
        <taxon>asterids</taxon>
        <taxon>Ericales</taxon>
        <taxon>Theaceae</taxon>
        <taxon>Camellia</taxon>
    </lineage>
</organism>
<proteinExistence type="predicted"/>
<accession>A0ACC0F8E5</accession>
<sequence>MNNNSQKIAGNLEDCWELILNRLAIDDFNNLQSPSLVCKQFLSITNRFRLKLVASNRFFCSNNCEALFRALQRFTNLQHIVLYNPIFDNKADVNYPIRRIASSGLDLQSSLYKNSHSPKLLGNWVQP</sequence>
<dbReference type="EMBL" id="CM045772">
    <property type="protein sequence ID" value="KAI7984941.1"/>
    <property type="molecule type" value="Genomic_DNA"/>
</dbReference>